<dbReference type="Proteomes" id="UP000275777">
    <property type="component" value="Chromosome"/>
</dbReference>
<organism evidence="2 3">
    <name type="scientific">Chromobacterium violaceum</name>
    <dbReference type="NCBI Taxonomy" id="536"/>
    <lineage>
        <taxon>Bacteria</taxon>
        <taxon>Pseudomonadati</taxon>
        <taxon>Pseudomonadota</taxon>
        <taxon>Betaproteobacteria</taxon>
        <taxon>Neisseriales</taxon>
        <taxon>Chromobacteriaceae</taxon>
        <taxon>Chromobacterium</taxon>
    </lineage>
</organism>
<dbReference type="Gene3D" id="3.40.50.2000">
    <property type="entry name" value="Glycogen Phosphorylase B"/>
    <property type="match status" value="1"/>
</dbReference>
<proteinExistence type="predicted"/>
<evidence type="ECO:0000313" key="2">
    <source>
        <dbReference type="EMBL" id="VEB44151.1"/>
    </source>
</evidence>
<gene>
    <name evidence="2" type="ORF">NCTC9695_04626</name>
</gene>
<dbReference type="GO" id="GO:0016757">
    <property type="term" value="F:glycosyltransferase activity"/>
    <property type="evidence" value="ECO:0007669"/>
    <property type="project" value="UniProtKB-ARBA"/>
</dbReference>
<dbReference type="EMBL" id="LR134182">
    <property type="protein sequence ID" value="VEB44151.1"/>
    <property type="molecule type" value="Genomic_DNA"/>
</dbReference>
<reference evidence="2 3" key="1">
    <citation type="submission" date="2018-12" db="EMBL/GenBank/DDBJ databases">
        <authorList>
            <consortium name="Pathogen Informatics"/>
        </authorList>
    </citation>
    <scope>NUCLEOTIDE SEQUENCE [LARGE SCALE GENOMIC DNA]</scope>
    <source>
        <strain evidence="2 3">NCTC9695</strain>
    </source>
</reference>
<feature type="domain" description="Glycosyltransferase subfamily 4-like N-terminal" evidence="1">
    <location>
        <begin position="26"/>
        <end position="213"/>
    </location>
</feature>
<dbReference type="InterPro" id="IPR028098">
    <property type="entry name" value="Glyco_trans_4-like_N"/>
</dbReference>
<sequence length="407" mass="44714">MSVDSPDGLKLLWTLPYLPWPTTSGGKLRQYHLLKELALRGHRITLLVQSKEPPSAECRRELEKLVDRLIVLPRRPLRHPWTLLLAALAPHPLLASVNGFAPALRKRFAELLREEWDAVQIEHSYGLQPFLAELRKRRQPFLLTEHNVESSLAAATYQHLPDWLTPFIHWDRWRYRRWERRALAAPAIVAAVTLTDAAELARRGGRQVEVVVNGVDCMAFAGVRPPMTASGCCSSAISSTRPIATRWPGWSRTSCRGYGAACRRPVWRYAAMRCRSPGLGAGRPQAGMARLRAGAGAGAAAVGGFHRAVAGRRRLQAEGAGGDGGGTAGACHAARRIGAGGQAGRGFLPGLRRWRPGRGRRLAVVPAAARGRGGEAGRAYVRAHHDWRVAAAQLEGQYRRLSHADRH</sequence>
<dbReference type="Pfam" id="PF13579">
    <property type="entry name" value="Glyco_trans_4_4"/>
    <property type="match status" value="1"/>
</dbReference>
<evidence type="ECO:0000313" key="3">
    <source>
        <dbReference type="Proteomes" id="UP000275777"/>
    </source>
</evidence>
<dbReference type="SUPFAM" id="SSF53756">
    <property type="entry name" value="UDP-Glycosyltransferase/glycogen phosphorylase"/>
    <property type="match status" value="1"/>
</dbReference>
<name>A0A3S5DLR1_CHRVL</name>
<keyword evidence="2" id="KW-0808">Transferase</keyword>
<dbReference type="AlphaFoldDB" id="A0A3S5DLR1"/>
<accession>A0A3S5DLR1</accession>
<protein>
    <submittedName>
        <fullName evidence="2">Sugar transferase, PEP-CTERM/EpsH1 system associated</fullName>
    </submittedName>
</protein>
<evidence type="ECO:0000259" key="1">
    <source>
        <dbReference type="Pfam" id="PF13579"/>
    </source>
</evidence>